<accession>A0A846X560</accession>
<proteinExistence type="predicted"/>
<evidence type="ECO:0000313" key="3">
    <source>
        <dbReference type="Proteomes" id="UP000582646"/>
    </source>
</evidence>
<comment type="caution">
    <text evidence="2">The sequence shown here is derived from an EMBL/GenBank/DDBJ whole genome shotgun (WGS) entry which is preliminary data.</text>
</comment>
<dbReference type="RefSeq" id="WP_168546446.1">
    <property type="nucleotide sequence ID" value="NZ_JAAXOQ010000018.1"/>
</dbReference>
<feature type="compositionally biased region" description="Pro residues" evidence="1">
    <location>
        <begin position="488"/>
        <end position="501"/>
    </location>
</feature>
<evidence type="ECO:0000313" key="2">
    <source>
        <dbReference type="EMBL" id="NKY19449.1"/>
    </source>
</evidence>
<dbReference type="EMBL" id="JAAXOQ010000018">
    <property type="protein sequence ID" value="NKY19449.1"/>
    <property type="molecule type" value="Genomic_DNA"/>
</dbReference>
<organism evidence="2 3">
    <name type="scientific">Tsukamurella spumae</name>
    <dbReference type="NCBI Taxonomy" id="44753"/>
    <lineage>
        <taxon>Bacteria</taxon>
        <taxon>Bacillati</taxon>
        <taxon>Actinomycetota</taxon>
        <taxon>Actinomycetes</taxon>
        <taxon>Mycobacteriales</taxon>
        <taxon>Tsukamurellaceae</taxon>
        <taxon>Tsukamurella</taxon>
    </lineage>
</organism>
<reference evidence="2 3" key="1">
    <citation type="submission" date="2020-04" db="EMBL/GenBank/DDBJ databases">
        <title>MicrobeNet Type strains.</title>
        <authorList>
            <person name="Nicholson A.C."/>
        </authorList>
    </citation>
    <scope>NUCLEOTIDE SEQUENCE [LARGE SCALE GENOMIC DNA]</scope>
    <source>
        <strain evidence="2 3">DSM 44113</strain>
    </source>
</reference>
<keyword evidence="3" id="KW-1185">Reference proteome</keyword>
<feature type="compositionally biased region" description="Low complexity" evidence="1">
    <location>
        <begin position="477"/>
        <end position="487"/>
    </location>
</feature>
<dbReference type="AlphaFoldDB" id="A0A846X560"/>
<sequence>MAPKDSGERQLVRGSEAFGLDNLLKPAAKMLGLSKDLPEGELTPNVRLLDPSIQGEGEYNQKTQLQSGIVCSLVDSLVNRKIRRDLAQKIAVGLLATPTLLAGLEGPDVAALIQNGVACGVELAKTAAAAASASGSAGAAAAAAAPSAISAGPVCVAAGGDAARIFGKVLNVWEHNPYFPQIVEFAAVLDPDTEIGAEWWGKLPEAFRSAELKGLLKAMSRFNLKLSEVWIGKSIAIFGDAVSKSAAGDTSAVPGAAIAAVELGIQVISAAAYTLTGSDEIKFAGETIVDVKMLTNQMSQVYKGGLTRLEGEGSEVVAGGGLGGSKGTTQTLHTYQDPATAMQQLQQDYNADPKKQLGGPTGCLMGSTQNAGSGLPQTVGATGAGFQQQLNAGYDTAARGGGPVLIPQNYSGQQCNTSQRVQVDKTQLLTQQDVDSVRAVPGTTKPKSPTEDPSGALFGIDGNNNPLSKIFGGGQQQGEQNGGSSPIPGLPIPQLPIPGIPQIPGLPSAATAPVLVPAA</sequence>
<feature type="region of interest" description="Disordered" evidence="1">
    <location>
        <begin position="432"/>
        <end position="519"/>
    </location>
</feature>
<dbReference type="Proteomes" id="UP000582646">
    <property type="component" value="Unassembled WGS sequence"/>
</dbReference>
<gene>
    <name evidence="2" type="ORF">HF999_13870</name>
</gene>
<evidence type="ECO:0000256" key="1">
    <source>
        <dbReference type="SAM" id="MobiDB-lite"/>
    </source>
</evidence>
<name>A0A846X560_9ACTN</name>
<protein>
    <submittedName>
        <fullName evidence="2">Uncharacterized protein</fullName>
    </submittedName>
</protein>